<accession>A0A1Q9A7C4</accession>
<proteinExistence type="predicted"/>
<dbReference type="PROSITE" id="PS00895">
    <property type="entry name" value="3_HYDROXYISOBUT_DH"/>
    <property type="match status" value="1"/>
</dbReference>
<evidence type="ECO:0000313" key="7">
    <source>
        <dbReference type="EMBL" id="OLP50484.1"/>
    </source>
</evidence>
<dbReference type="SUPFAM" id="SSF51735">
    <property type="entry name" value="NAD(P)-binding Rossmann-fold domains"/>
    <property type="match status" value="1"/>
</dbReference>
<feature type="active site" evidence="3">
    <location>
        <position position="170"/>
    </location>
</feature>
<evidence type="ECO:0000313" key="8">
    <source>
        <dbReference type="Proteomes" id="UP000185598"/>
    </source>
</evidence>
<dbReference type="InterPro" id="IPR051265">
    <property type="entry name" value="HIBADH-related_NP60_sf"/>
</dbReference>
<reference evidence="7 8" key="1">
    <citation type="submission" date="2016-09" db="EMBL/GenBank/DDBJ databases">
        <title>Rhizobium oryziradicis sp. nov., isolated from the root of rice.</title>
        <authorList>
            <person name="Zhao J."/>
            <person name="Zhang X."/>
        </authorList>
    </citation>
    <scope>NUCLEOTIDE SEQUENCE [LARGE SCALE GENOMIC DNA]</scope>
    <source>
        <strain evidence="7 8">14971</strain>
    </source>
</reference>
<gene>
    <name evidence="7" type="ORF">BJF91_14460</name>
    <name evidence="6" type="ORF">GGQ71_002609</name>
</gene>
<feature type="domain" description="6-phosphogluconate dehydrogenase NADP-binding" evidence="4">
    <location>
        <begin position="5"/>
        <end position="161"/>
    </location>
</feature>
<evidence type="ECO:0000256" key="1">
    <source>
        <dbReference type="ARBA" id="ARBA00023002"/>
    </source>
</evidence>
<dbReference type="InterPro" id="IPR008927">
    <property type="entry name" value="6-PGluconate_DH-like_C_sf"/>
</dbReference>
<evidence type="ECO:0000256" key="2">
    <source>
        <dbReference type="ARBA" id="ARBA00023027"/>
    </source>
</evidence>
<dbReference type="PANTHER" id="PTHR43580">
    <property type="entry name" value="OXIDOREDUCTASE GLYR1-RELATED"/>
    <property type="match status" value="1"/>
</dbReference>
<dbReference type="Pfam" id="PF14833">
    <property type="entry name" value="NAD_binding_11"/>
    <property type="match status" value="1"/>
</dbReference>
<dbReference type="InterPro" id="IPR029154">
    <property type="entry name" value="HIBADH-like_NADP-bd"/>
</dbReference>
<dbReference type="Gene3D" id="1.10.1040.10">
    <property type="entry name" value="N-(1-d-carboxylethyl)-l-norvaline Dehydrogenase, domain 2"/>
    <property type="match status" value="1"/>
</dbReference>
<evidence type="ECO:0000313" key="9">
    <source>
        <dbReference type="Proteomes" id="UP000544107"/>
    </source>
</evidence>
<evidence type="ECO:0000256" key="3">
    <source>
        <dbReference type="PIRSR" id="PIRSR000103-1"/>
    </source>
</evidence>
<evidence type="ECO:0000313" key="6">
    <source>
        <dbReference type="EMBL" id="MBB4008329.1"/>
    </source>
</evidence>
<dbReference type="AlphaFoldDB" id="A0A1Q9A7C4"/>
<keyword evidence="2" id="KW-0520">NAD</keyword>
<dbReference type="InterPro" id="IPR013328">
    <property type="entry name" value="6PGD_dom2"/>
</dbReference>
<dbReference type="InterPro" id="IPR002204">
    <property type="entry name" value="3-OH-isobutyrate_DH-rel_CS"/>
</dbReference>
<dbReference type="Gene3D" id="3.40.50.720">
    <property type="entry name" value="NAD(P)-binding Rossmann-like Domain"/>
    <property type="match status" value="1"/>
</dbReference>
<dbReference type="Proteomes" id="UP000544107">
    <property type="component" value="Unassembled WGS sequence"/>
</dbReference>
<dbReference type="SUPFAM" id="SSF48179">
    <property type="entry name" value="6-phosphogluconate dehydrogenase C-terminal domain-like"/>
    <property type="match status" value="1"/>
</dbReference>
<evidence type="ECO:0000259" key="5">
    <source>
        <dbReference type="Pfam" id="PF14833"/>
    </source>
</evidence>
<dbReference type="Pfam" id="PF03446">
    <property type="entry name" value="NAD_binding_2"/>
    <property type="match status" value="1"/>
</dbReference>
<dbReference type="GO" id="GO:0016054">
    <property type="term" value="P:organic acid catabolic process"/>
    <property type="evidence" value="ECO:0007669"/>
    <property type="project" value="UniProtKB-ARBA"/>
</dbReference>
<dbReference type="Proteomes" id="UP000185598">
    <property type="component" value="Unassembled WGS sequence"/>
</dbReference>
<dbReference type="InterPro" id="IPR015815">
    <property type="entry name" value="HIBADH-related"/>
</dbReference>
<comment type="caution">
    <text evidence="7">The sequence shown here is derived from an EMBL/GenBank/DDBJ whole genome shotgun (WGS) entry which is preliminary data.</text>
</comment>
<dbReference type="GO" id="GO:0050661">
    <property type="term" value="F:NADP binding"/>
    <property type="evidence" value="ECO:0007669"/>
    <property type="project" value="InterPro"/>
</dbReference>
<dbReference type="InterPro" id="IPR006115">
    <property type="entry name" value="6PGDH_NADP-bd"/>
</dbReference>
<dbReference type="EC" id="1.1.1.31" evidence="6"/>
<organism evidence="7 8">
    <name type="scientific">Allorhizobium taibaishanense</name>
    <dbReference type="NCBI Taxonomy" id="887144"/>
    <lineage>
        <taxon>Bacteria</taxon>
        <taxon>Pseudomonadati</taxon>
        <taxon>Pseudomonadota</taxon>
        <taxon>Alphaproteobacteria</taxon>
        <taxon>Hyphomicrobiales</taxon>
        <taxon>Rhizobiaceae</taxon>
        <taxon>Rhizobium/Agrobacterium group</taxon>
        <taxon>Allorhizobium</taxon>
    </lineage>
</organism>
<keyword evidence="1 6" id="KW-0560">Oxidoreductase</keyword>
<reference evidence="6 9" key="2">
    <citation type="submission" date="2020-08" db="EMBL/GenBank/DDBJ databases">
        <title>Genomic Encyclopedia of Type Strains, Phase IV (KMG-IV): sequencing the most valuable type-strain genomes for metagenomic binning, comparative biology and taxonomic classification.</title>
        <authorList>
            <person name="Goeker M."/>
        </authorList>
    </citation>
    <scope>NUCLEOTIDE SEQUENCE [LARGE SCALE GENOMIC DNA]</scope>
    <source>
        <strain evidence="6 9">DSM 100021</strain>
    </source>
</reference>
<dbReference type="InterPro" id="IPR036291">
    <property type="entry name" value="NAD(P)-bd_dom_sf"/>
</dbReference>
<dbReference type="OrthoDB" id="9812907at2"/>
<dbReference type="PIRSF" id="PIRSF000103">
    <property type="entry name" value="HIBADH"/>
    <property type="match status" value="1"/>
</dbReference>
<name>A0A1Q9A7C4_9HYPH</name>
<sequence length="292" mass="30363">MQKETIGIIGLGRMGKAMAQRLSSEGFSVTGWTRRGIGTDEAASLNIHPAATIGELAAASDIIILSLMDDTSVSQMVAALCQERIEGRLLVETSTVSPETLRSHMAVISEAGASAIDAPISGGPPQVQSGTIGMYIGGNEADYQRFTPVARALSNRVLHVGPLGHGAAAKLVNNMMLLGFWQTLKEALTLGRAAGLSSDTMLAFLEGSPAATPAFKARLPIIRGEDNVVGFALSGVVKDARVIANLADHLRLSLPAIRASLASFEEADALGYGNADLATMVRLAAEGKIAEG</sequence>
<dbReference type="EMBL" id="MKIN01000021">
    <property type="protein sequence ID" value="OLP50484.1"/>
    <property type="molecule type" value="Genomic_DNA"/>
</dbReference>
<dbReference type="PANTHER" id="PTHR43580:SF2">
    <property type="entry name" value="CYTOKINE-LIKE NUCLEAR FACTOR N-PAC"/>
    <property type="match status" value="1"/>
</dbReference>
<keyword evidence="8" id="KW-1185">Reference proteome</keyword>
<evidence type="ECO:0000259" key="4">
    <source>
        <dbReference type="Pfam" id="PF03446"/>
    </source>
</evidence>
<protein>
    <submittedName>
        <fullName evidence="6">3-hydroxyisobutyrate dehydrogenase</fullName>
        <ecNumber evidence="6">1.1.1.31</ecNumber>
    </submittedName>
    <submittedName>
        <fullName evidence="7">Hydroxyacid dehydrogenase</fullName>
    </submittedName>
</protein>
<dbReference type="GO" id="GO:0051287">
    <property type="term" value="F:NAD binding"/>
    <property type="evidence" value="ECO:0007669"/>
    <property type="project" value="InterPro"/>
</dbReference>
<feature type="domain" description="3-hydroxyisobutyrate dehydrogenase-like NAD-binding" evidence="5">
    <location>
        <begin position="164"/>
        <end position="283"/>
    </location>
</feature>
<dbReference type="GO" id="GO:0008442">
    <property type="term" value="F:3-hydroxyisobutyrate dehydrogenase activity"/>
    <property type="evidence" value="ECO:0007669"/>
    <property type="project" value="UniProtKB-EC"/>
</dbReference>
<dbReference type="STRING" id="887144.BJF91_14460"/>
<dbReference type="EMBL" id="JACIED010000003">
    <property type="protein sequence ID" value="MBB4008329.1"/>
    <property type="molecule type" value="Genomic_DNA"/>
</dbReference>